<gene>
    <name evidence="2" type="ORF">HA252_06340</name>
</gene>
<organism evidence="2 3">
    <name type="scientific">Candidatus Iainarchaeum sp</name>
    <dbReference type="NCBI Taxonomy" id="3101447"/>
    <lineage>
        <taxon>Archaea</taxon>
        <taxon>Candidatus Iainarchaeota</taxon>
        <taxon>Candidatus Iainarchaeia</taxon>
        <taxon>Candidatus Iainarchaeales</taxon>
        <taxon>Candidatus Iainarchaeaceae</taxon>
        <taxon>Candidatus Iainarchaeum</taxon>
    </lineage>
</organism>
<evidence type="ECO:0000313" key="3">
    <source>
        <dbReference type="Proteomes" id="UP000564964"/>
    </source>
</evidence>
<name>A0A7J4JP71_9ARCH</name>
<evidence type="ECO:0000313" key="2">
    <source>
        <dbReference type="EMBL" id="HIH16996.1"/>
    </source>
</evidence>
<accession>A0A7J4JP71</accession>
<dbReference type="AlphaFoldDB" id="A0A7J4JP71"/>
<feature type="region of interest" description="Disordered" evidence="1">
    <location>
        <begin position="39"/>
        <end position="87"/>
    </location>
</feature>
<feature type="compositionally biased region" description="Polar residues" evidence="1">
    <location>
        <begin position="51"/>
        <end position="67"/>
    </location>
</feature>
<reference evidence="3" key="1">
    <citation type="journal article" date="2020" name="bioRxiv">
        <title>A rank-normalized archaeal taxonomy based on genome phylogeny resolves widespread incomplete and uneven classifications.</title>
        <authorList>
            <person name="Rinke C."/>
            <person name="Chuvochina M."/>
            <person name="Mussig A.J."/>
            <person name="Chaumeil P.-A."/>
            <person name="Waite D.W."/>
            <person name="Whitman W.B."/>
            <person name="Parks D.H."/>
            <person name="Hugenholtz P."/>
        </authorList>
    </citation>
    <scope>NUCLEOTIDE SEQUENCE [LARGE SCALE GENOMIC DNA]</scope>
</reference>
<dbReference type="EMBL" id="DUGH01000150">
    <property type="protein sequence ID" value="HIH16996.1"/>
    <property type="molecule type" value="Genomic_DNA"/>
</dbReference>
<protein>
    <submittedName>
        <fullName evidence="2">Uncharacterized protein</fullName>
    </submittedName>
</protein>
<feature type="compositionally biased region" description="Polar residues" evidence="1">
    <location>
        <begin position="77"/>
        <end position="87"/>
    </location>
</feature>
<proteinExistence type="predicted"/>
<evidence type="ECO:0000256" key="1">
    <source>
        <dbReference type="SAM" id="MobiDB-lite"/>
    </source>
</evidence>
<dbReference type="Proteomes" id="UP000564964">
    <property type="component" value="Unassembled WGS sequence"/>
</dbReference>
<sequence length="87" mass="9247">MLRPQPKQATSPVFTLRMSVQPSVSGWFGNFTQLPVSMSKEPGGPALVSHTRPTSQERLSNPPQRSPSWAGFGGLAKTSTQVPPASG</sequence>
<comment type="caution">
    <text evidence="2">The sequence shown here is derived from an EMBL/GenBank/DDBJ whole genome shotgun (WGS) entry which is preliminary data.</text>
</comment>